<comment type="caution">
    <text evidence="2">The sequence shown here is derived from an EMBL/GenBank/DDBJ whole genome shotgun (WGS) entry which is preliminary data.</text>
</comment>
<protein>
    <submittedName>
        <fullName evidence="2">Uncharacterized protein</fullName>
    </submittedName>
</protein>
<evidence type="ECO:0000256" key="1">
    <source>
        <dbReference type="SAM" id="Coils"/>
    </source>
</evidence>
<reference evidence="2" key="1">
    <citation type="submission" date="2021-03" db="EMBL/GenBank/DDBJ databases">
        <title>Draft genome sequence of rust myrtle Austropuccinia psidii MF-1, a brazilian biotype.</title>
        <authorList>
            <person name="Quecine M.C."/>
            <person name="Pachon D.M.R."/>
            <person name="Bonatelli M.L."/>
            <person name="Correr F.H."/>
            <person name="Franceschini L.M."/>
            <person name="Leite T.F."/>
            <person name="Margarido G.R.A."/>
            <person name="Almeida C.A."/>
            <person name="Ferrarezi J.A."/>
            <person name="Labate C.A."/>
        </authorList>
    </citation>
    <scope>NUCLEOTIDE SEQUENCE</scope>
    <source>
        <strain evidence="2">MF-1</strain>
    </source>
</reference>
<keyword evidence="1" id="KW-0175">Coiled coil</keyword>
<keyword evidence="3" id="KW-1185">Reference proteome</keyword>
<proteinExistence type="predicted"/>
<accession>A0A9Q3FME4</accession>
<feature type="coiled-coil region" evidence="1">
    <location>
        <begin position="62"/>
        <end position="110"/>
    </location>
</feature>
<dbReference type="EMBL" id="AVOT02045781">
    <property type="protein sequence ID" value="MBW0541132.1"/>
    <property type="molecule type" value="Genomic_DNA"/>
</dbReference>
<evidence type="ECO:0000313" key="3">
    <source>
        <dbReference type="Proteomes" id="UP000765509"/>
    </source>
</evidence>
<organism evidence="2 3">
    <name type="scientific">Austropuccinia psidii MF-1</name>
    <dbReference type="NCBI Taxonomy" id="1389203"/>
    <lineage>
        <taxon>Eukaryota</taxon>
        <taxon>Fungi</taxon>
        <taxon>Dikarya</taxon>
        <taxon>Basidiomycota</taxon>
        <taxon>Pucciniomycotina</taxon>
        <taxon>Pucciniomycetes</taxon>
        <taxon>Pucciniales</taxon>
        <taxon>Sphaerophragmiaceae</taxon>
        <taxon>Austropuccinia</taxon>
    </lineage>
</organism>
<gene>
    <name evidence="2" type="ORF">O181_080847</name>
</gene>
<name>A0A9Q3FME4_9BASI</name>
<dbReference type="Proteomes" id="UP000765509">
    <property type="component" value="Unassembled WGS sequence"/>
</dbReference>
<sequence>MIQKLLHLPKEVKKRQTVVNTSNEASSPVIRNNISTQIKHNVFTLESTTSSNTLLLQLFQFGEQTQKKLKRLHENISRLQEVNTLQTKIINTLQEDYTKLSESSEETKRRLNQVLEMQNHCKRDREYLDKHIDKLFNVFHRIKPQKQGNFLDNSYHQEDIKPDPLLENKPRCPSQYQDRYNMTYSEKEELKQLPVPSIWPQFSHVGEYDNMEIIHYIDGLFIDVPSIPDYWITSRLNTEFKGHASIWYKEMEELHGRTNWPWCSSQII</sequence>
<dbReference type="AlphaFoldDB" id="A0A9Q3FME4"/>
<evidence type="ECO:0000313" key="2">
    <source>
        <dbReference type="EMBL" id="MBW0541132.1"/>
    </source>
</evidence>